<dbReference type="Pfam" id="PF01346">
    <property type="entry name" value="FKBP_N"/>
    <property type="match status" value="1"/>
</dbReference>
<dbReference type="InterPro" id="IPR000774">
    <property type="entry name" value="PPIase_FKBP_N"/>
</dbReference>
<keyword evidence="4 6" id="KW-0697">Rotamase</keyword>
<dbReference type="InterPro" id="IPR046357">
    <property type="entry name" value="PPIase_dom_sf"/>
</dbReference>
<evidence type="ECO:0000313" key="10">
    <source>
        <dbReference type="Proteomes" id="UP000289238"/>
    </source>
</evidence>
<keyword evidence="5 6" id="KW-0413">Isomerase</keyword>
<evidence type="ECO:0000256" key="5">
    <source>
        <dbReference type="ARBA" id="ARBA00023235"/>
    </source>
</evidence>
<evidence type="ECO:0000259" key="8">
    <source>
        <dbReference type="PROSITE" id="PS50059"/>
    </source>
</evidence>
<evidence type="ECO:0000313" key="9">
    <source>
        <dbReference type="EMBL" id="RXG24433.1"/>
    </source>
</evidence>
<evidence type="ECO:0000256" key="7">
    <source>
        <dbReference type="RuleBase" id="RU003915"/>
    </source>
</evidence>
<dbReference type="EC" id="5.2.1.8" evidence="7"/>
<keyword evidence="10" id="KW-1185">Reference proteome</keyword>
<dbReference type="InterPro" id="IPR001179">
    <property type="entry name" value="PPIase_FKBP_dom"/>
</dbReference>
<evidence type="ECO:0000256" key="6">
    <source>
        <dbReference type="PROSITE-ProRule" id="PRU00277"/>
    </source>
</evidence>
<dbReference type="Proteomes" id="UP000289238">
    <property type="component" value="Unassembled WGS sequence"/>
</dbReference>
<comment type="similarity">
    <text evidence="2 7">Belongs to the FKBP-type PPIase family.</text>
</comment>
<dbReference type="Pfam" id="PF00254">
    <property type="entry name" value="FKBP_C"/>
    <property type="match status" value="1"/>
</dbReference>
<comment type="caution">
    <text evidence="9">The sequence shown here is derived from an EMBL/GenBank/DDBJ whole genome shotgun (WGS) entry which is preliminary data.</text>
</comment>
<dbReference type="GO" id="GO:0006457">
    <property type="term" value="P:protein folding"/>
    <property type="evidence" value="ECO:0007669"/>
    <property type="project" value="InterPro"/>
</dbReference>
<dbReference type="Gene3D" id="3.10.50.40">
    <property type="match status" value="1"/>
</dbReference>
<dbReference type="GO" id="GO:0003755">
    <property type="term" value="F:peptidyl-prolyl cis-trans isomerase activity"/>
    <property type="evidence" value="ECO:0007669"/>
    <property type="project" value="UniProtKB-UniRule"/>
</dbReference>
<dbReference type="PROSITE" id="PS50059">
    <property type="entry name" value="FKBP_PPIASE"/>
    <property type="match status" value="1"/>
</dbReference>
<gene>
    <name evidence="9" type="ORF">DSM00_221</name>
</gene>
<dbReference type="AlphaFoldDB" id="A0A4Q0PC93"/>
<feature type="domain" description="PPIase FKBP-type" evidence="8">
    <location>
        <begin position="156"/>
        <end position="242"/>
    </location>
</feature>
<evidence type="ECO:0000256" key="2">
    <source>
        <dbReference type="ARBA" id="ARBA00006577"/>
    </source>
</evidence>
<comment type="catalytic activity">
    <reaction evidence="1 6 7">
        <text>[protein]-peptidylproline (omega=180) = [protein]-peptidylproline (omega=0)</text>
        <dbReference type="Rhea" id="RHEA:16237"/>
        <dbReference type="Rhea" id="RHEA-COMP:10747"/>
        <dbReference type="Rhea" id="RHEA-COMP:10748"/>
        <dbReference type="ChEBI" id="CHEBI:83833"/>
        <dbReference type="ChEBI" id="CHEBI:83834"/>
        <dbReference type="EC" id="5.2.1.8"/>
    </reaction>
</comment>
<dbReference type="SUPFAM" id="SSF54534">
    <property type="entry name" value="FKBP-like"/>
    <property type="match status" value="1"/>
</dbReference>
<evidence type="ECO:0000256" key="4">
    <source>
        <dbReference type="ARBA" id="ARBA00023110"/>
    </source>
</evidence>
<dbReference type="FunFam" id="3.10.50.40:FF:000045">
    <property type="entry name" value="Peptidyl-prolyl cis-trans isomerase"/>
    <property type="match status" value="1"/>
</dbReference>
<dbReference type="PANTHER" id="PTHR43811">
    <property type="entry name" value="FKBP-TYPE PEPTIDYL-PROLYL CIS-TRANS ISOMERASE FKPA"/>
    <property type="match status" value="1"/>
</dbReference>
<dbReference type="EMBL" id="QOVM01000001">
    <property type="protein sequence ID" value="RXG24433.1"/>
    <property type="molecule type" value="Genomic_DNA"/>
</dbReference>
<reference evidence="9 10" key="1">
    <citation type="submission" date="2018-07" db="EMBL/GenBank/DDBJ databases">
        <title>Leeuwenhoekiella genomics.</title>
        <authorList>
            <person name="Tahon G."/>
            <person name="Willems A."/>
        </authorList>
    </citation>
    <scope>NUCLEOTIDE SEQUENCE [LARGE SCALE GENOMIC DNA]</scope>
    <source>
        <strain evidence="9 10">LMG 22550</strain>
    </source>
</reference>
<dbReference type="InterPro" id="IPR036944">
    <property type="entry name" value="PPIase_FKBP_N_sf"/>
</dbReference>
<dbReference type="Gene3D" id="1.10.287.460">
    <property type="entry name" value="Peptidyl-prolyl cis-trans isomerase, FKBP-type, N-terminal domain"/>
    <property type="match status" value="1"/>
</dbReference>
<sequence length="242" mass="26883">MHIKNLLLIIPFTALFINCSSSRDAIQQSEPEAKFTTFKDSVSYAMGASTAKQFKGMFGNAQDSIFDINQYENGLREGLKDTLALSEEEIRGIMGRFQVELRELKDREREAAEVKNKEEETSFLAANKTKEGITETESGLQYKILKKGSGAVPESSDKVEVHYEGRLLDGKIFDSSYKRGEPIVLGVSQVISGWTEALKLMNVGSKYQLYIPAELAYGENGAGADIPPYAMLIFDVELLSIK</sequence>
<dbReference type="RefSeq" id="WP_128756174.1">
    <property type="nucleotide sequence ID" value="NZ_QOVM01000001.1"/>
</dbReference>
<evidence type="ECO:0000256" key="1">
    <source>
        <dbReference type="ARBA" id="ARBA00000971"/>
    </source>
</evidence>
<evidence type="ECO:0000256" key="3">
    <source>
        <dbReference type="ARBA" id="ARBA00022729"/>
    </source>
</evidence>
<dbReference type="OrthoDB" id="9814548at2"/>
<organism evidence="9 10">
    <name type="scientific">Leeuwenhoekiella aequorea</name>
    <dbReference type="NCBI Taxonomy" id="283736"/>
    <lineage>
        <taxon>Bacteria</taxon>
        <taxon>Pseudomonadati</taxon>
        <taxon>Bacteroidota</taxon>
        <taxon>Flavobacteriia</taxon>
        <taxon>Flavobacteriales</taxon>
        <taxon>Flavobacteriaceae</taxon>
        <taxon>Leeuwenhoekiella</taxon>
    </lineage>
</organism>
<name>A0A4Q0PC93_9FLAO</name>
<dbReference type="PANTHER" id="PTHR43811:SF19">
    <property type="entry name" value="39 KDA FK506-BINDING NUCLEAR PROTEIN"/>
    <property type="match status" value="1"/>
</dbReference>
<proteinExistence type="inferred from homology"/>
<keyword evidence="3" id="KW-0732">Signal</keyword>
<accession>A0A4Q0PC93</accession>
<protein>
    <recommendedName>
        <fullName evidence="7">Peptidyl-prolyl cis-trans isomerase</fullName>
        <ecNumber evidence="7">5.2.1.8</ecNumber>
    </recommendedName>
</protein>